<protein>
    <submittedName>
        <fullName evidence="2">Reverse transcriptase zinc-binding domain-containing protein</fullName>
    </submittedName>
</protein>
<accession>A0ABQ5I1L8</accession>
<gene>
    <name evidence="2" type="ORF">Tco_1082340</name>
</gene>
<name>A0ABQ5I1L8_9ASTR</name>
<organism evidence="2 3">
    <name type="scientific">Tanacetum coccineum</name>
    <dbReference type="NCBI Taxonomy" id="301880"/>
    <lineage>
        <taxon>Eukaryota</taxon>
        <taxon>Viridiplantae</taxon>
        <taxon>Streptophyta</taxon>
        <taxon>Embryophyta</taxon>
        <taxon>Tracheophyta</taxon>
        <taxon>Spermatophyta</taxon>
        <taxon>Magnoliopsida</taxon>
        <taxon>eudicotyledons</taxon>
        <taxon>Gunneridae</taxon>
        <taxon>Pentapetalae</taxon>
        <taxon>asterids</taxon>
        <taxon>campanulids</taxon>
        <taxon>Asterales</taxon>
        <taxon>Asteraceae</taxon>
        <taxon>Asteroideae</taxon>
        <taxon>Anthemideae</taxon>
        <taxon>Anthemidinae</taxon>
        <taxon>Tanacetum</taxon>
    </lineage>
</organism>
<dbReference type="PANTHER" id="PTHR33116:SF76">
    <property type="entry name" value="DUF4283 DOMAIN-CONTAINING PROTEIN"/>
    <property type="match status" value="1"/>
</dbReference>
<dbReference type="InterPro" id="IPR026960">
    <property type="entry name" value="RVT-Znf"/>
</dbReference>
<reference evidence="2" key="2">
    <citation type="submission" date="2022-01" db="EMBL/GenBank/DDBJ databases">
        <authorList>
            <person name="Yamashiro T."/>
            <person name="Shiraishi A."/>
            <person name="Satake H."/>
            <person name="Nakayama K."/>
        </authorList>
    </citation>
    <scope>NUCLEOTIDE SEQUENCE</scope>
</reference>
<dbReference type="Proteomes" id="UP001151760">
    <property type="component" value="Unassembled WGS sequence"/>
</dbReference>
<dbReference type="GO" id="GO:0003964">
    <property type="term" value="F:RNA-directed DNA polymerase activity"/>
    <property type="evidence" value="ECO:0007669"/>
    <property type="project" value="UniProtKB-KW"/>
</dbReference>
<sequence>MIYGARLQNDSKVTSLVQRGNWCWPDDWMIRFPSLRQIQIPQLDEEISDKALWVTRTRQMTEYSTKTVWIDMECDNPKVIWRHLIWFAQCIPRHSFVLWMENQNRPMTHDRVAVWKPNEPMKCVLCALCPDSDHLFFACSYSSLVWNEMLKTLSKRIIFDWNNTVEEISKMKANNSIDSIVSRLVFGAVVYFIWQERNTRMFKQIKRNKESLVQTIKETLRLRMMIFSVKESKAVRRMEEI</sequence>
<keyword evidence="2" id="KW-0695">RNA-directed DNA polymerase</keyword>
<dbReference type="Pfam" id="PF13966">
    <property type="entry name" value="zf-RVT"/>
    <property type="match status" value="1"/>
</dbReference>
<dbReference type="EMBL" id="BQNB010020208">
    <property type="protein sequence ID" value="GJT93495.1"/>
    <property type="molecule type" value="Genomic_DNA"/>
</dbReference>
<feature type="domain" description="Reverse transcriptase zinc-binding" evidence="1">
    <location>
        <begin position="63"/>
        <end position="146"/>
    </location>
</feature>
<keyword evidence="3" id="KW-1185">Reference proteome</keyword>
<dbReference type="PANTHER" id="PTHR33116">
    <property type="entry name" value="REVERSE TRANSCRIPTASE ZINC-BINDING DOMAIN-CONTAINING PROTEIN-RELATED-RELATED"/>
    <property type="match status" value="1"/>
</dbReference>
<comment type="caution">
    <text evidence="2">The sequence shown here is derived from an EMBL/GenBank/DDBJ whole genome shotgun (WGS) entry which is preliminary data.</text>
</comment>
<evidence type="ECO:0000259" key="1">
    <source>
        <dbReference type="Pfam" id="PF13966"/>
    </source>
</evidence>
<proteinExistence type="predicted"/>
<evidence type="ECO:0000313" key="3">
    <source>
        <dbReference type="Proteomes" id="UP001151760"/>
    </source>
</evidence>
<keyword evidence="2" id="KW-0548">Nucleotidyltransferase</keyword>
<keyword evidence="2" id="KW-0808">Transferase</keyword>
<evidence type="ECO:0000313" key="2">
    <source>
        <dbReference type="EMBL" id="GJT93495.1"/>
    </source>
</evidence>
<reference evidence="2" key="1">
    <citation type="journal article" date="2022" name="Int. J. Mol. Sci.">
        <title>Draft Genome of Tanacetum Coccineum: Genomic Comparison of Closely Related Tanacetum-Family Plants.</title>
        <authorList>
            <person name="Yamashiro T."/>
            <person name="Shiraishi A."/>
            <person name="Nakayama K."/>
            <person name="Satake H."/>
        </authorList>
    </citation>
    <scope>NUCLEOTIDE SEQUENCE</scope>
</reference>